<dbReference type="Gene3D" id="1.20.1270.390">
    <property type="match status" value="1"/>
</dbReference>
<evidence type="ECO:0000259" key="3">
    <source>
        <dbReference type="Pfam" id="PF14346"/>
    </source>
</evidence>
<evidence type="ECO:0000256" key="2">
    <source>
        <dbReference type="SAM" id="SignalP"/>
    </source>
</evidence>
<gene>
    <name evidence="4" type="ORF">RXV79_11800</name>
</gene>
<dbReference type="RefSeq" id="WP_316703605.1">
    <property type="nucleotide sequence ID" value="NZ_CP136336.1"/>
</dbReference>
<reference evidence="4 5" key="1">
    <citation type="submission" date="2023-10" db="EMBL/GenBank/DDBJ databases">
        <title>Bacteria for the degradation of biodegradable plastic PBAT(Polybutylene adipate terephthalate).</title>
        <authorList>
            <person name="Weon H.-Y."/>
            <person name="Yeon J."/>
        </authorList>
    </citation>
    <scope>NUCLEOTIDE SEQUENCE [LARGE SCALE GENOMIC DNA]</scope>
    <source>
        <strain evidence="4 5">SBD 7-3</strain>
    </source>
</reference>
<organism evidence="4 5">
    <name type="scientific">Piscinibacter gummiphilus</name>
    <dbReference type="NCBI Taxonomy" id="946333"/>
    <lineage>
        <taxon>Bacteria</taxon>
        <taxon>Pseudomonadati</taxon>
        <taxon>Pseudomonadota</taxon>
        <taxon>Betaproteobacteria</taxon>
        <taxon>Burkholderiales</taxon>
        <taxon>Sphaerotilaceae</taxon>
        <taxon>Piscinibacter</taxon>
    </lineage>
</organism>
<feature type="coiled-coil region" evidence="1">
    <location>
        <begin position="84"/>
        <end position="127"/>
    </location>
</feature>
<evidence type="ECO:0000256" key="1">
    <source>
        <dbReference type="SAM" id="Coils"/>
    </source>
</evidence>
<dbReference type="Pfam" id="PF14346">
    <property type="entry name" value="DUF4398"/>
    <property type="match status" value="1"/>
</dbReference>
<dbReference type="InterPro" id="IPR025511">
    <property type="entry name" value="DUF4398"/>
</dbReference>
<keyword evidence="2" id="KW-0732">Signal</keyword>
<protein>
    <submittedName>
        <fullName evidence="4">DUF4398 domain-containing protein</fullName>
    </submittedName>
</protein>
<dbReference type="Proteomes" id="UP001303946">
    <property type="component" value="Chromosome"/>
</dbReference>
<name>A0ABZ0D0L4_9BURK</name>
<accession>A0ABZ0D0L4</accession>
<keyword evidence="1" id="KW-0175">Coiled coil</keyword>
<proteinExistence type="predicted"/>
<feature type="signal peptide" evidence="2">
    <location>
        <begin position="1"/>
        <end position="26"/>
    </location>
</feature>
<keyword evidence="5" id="KW-1185">Reference proteome</keyword>
<feature type="domain" description="DUF4398" evidence="3">
    <location>
        <begin position="33"/>
        <end position="109"/>
    </location>
</feature>
<evidence type="ECO:0000313" key="5">
    <source>
        <dbReference type="Proteomes" id="UP001303946"/>
    </source>
</evidence>
<evidence type="ECO:0000313" key="4">
    <source>
        <dbReference type="EMBL" id="WOB10712.1"/>
    </source>
</evidence>
<dbReference type="EMBL" id="CP136336">
    <property type="protein sequence ID" value="WOB10712.1"/>
    <property type="molecule type" value="Genomic_DNA"/>
</dbReference>
<sequence>MRAFISTPVATAALCLVFATALGACASPPRPTQEMAVADAAVRRASTGSTAELAPLELQRAQDKLASAQRADARSDYESAAMLAEQAQIDAQVAQVRAEAARSRLAAQETREAARALREELNRKSTR</sequence>
<feature type="chain" id="PRO_5046370151" evidence="2">
    <location>
        <begin position="27"/>
        <end position="127"/>
    </location>
</feature>
<dbReference type="PROSITE" id="PS51257">
    <property type="entry name" value="PROKAR_LIPOPROTEIN"/>
    <property type="match status" value="1"/>
</dbReference>